<dbReference type="Pfam" id="PF05916">
    <property type="entry name" value="Sld5"/>
    <property type="match status" value="1"/>
</dbReference>
<comment type="caution">
    <text evidence="8">The sequence shown here is derived from an EMBL/GenBank/DDBJ whole genome shotgun (WGS) entry which is preliminary data.</text>
</comment>
<evidence type="ECO:0000313" key="8">
    <source>
        <dbReference type="EMBL" id="KRY77128.1"/>
    </source>
</evidence>
<evidence type="ECO:0000256" key="3">
    <source>
        <dbReference type="ARBA" id="ARBA00022705"/>
    </source>
</evidence>
<name>A0A0V1ETG4_TRIPS</name>
<organism evidence="8 9">
    <name type="scientific">Trichinella pseudospiralis</name>
    <name type="common">Parasitic roundworm</name>
    <dbReference type="NCBI Taxonomy" id="6337"/>
    <lineage>
        <taxon>Eukaryota</taxon>
        <taxon>Metazoa</taxon>
        <taxon>Ecdysozoa</taxon>
        <taxon>Nematoda</taxon>
        <taxon>Enoplea</taxon>
        <taxon>Dorylaimia</taxon>
        <taxon>Trichinellida</taxon>
        <taxon>Trichinellidae</taxon>
        <taxon>Trichinella</taxon>
    </lineage>
</organism>
<dbReference type="FunFam" id="3.40.5.50:FF:000001">
    <property type="entry name" value="DNA replication complex GINS protein PSF2"/>
    <property type="match status" value="1"/>
</dbReference>
<evidence type="ECO:0000256" key="5">
    <source>
        <dbReference type="ARBA" id="ARBA00030871"/>
    </source>
</evidence>
<evidence type="ECO:0000256" key="4">
    <source>
        <dbReference type="ARBA" id="ARBA00023242"/>
    </source>
</evidence>
<proteinExistence type="inferred from homology"/>
<accession>A0A0V1ETG4</accession>
<evidence type="ECO:0000256" key="1">
    <source>
        <dbReference type="ARBA" id="ARBA00004123"/>
    </source>
</evidence>
<sequence length="211" mass="23905">MEIEEAEFLAEKQIIEMLPNFKAPVLNLMTVTVGPFNPGVVTKAPLWLALLLCEQNRCRILPPSWLNVESLTEIRSAERAAPIFTKLPNPCFFEISTIILQKFSIEVPNADAVKALFHDILDIRMAKLDSSIGAFFGSGSAHAVVNNLTSFEIIRIRSFLSDSLSRLNTLEMSANNLQCFIHLFRIDLHGFFQHKIDHLDNKLKKNINNER</sequence>
<dbReference type="GO" id="GO:0000811">
    <property type="term" value="C:GINS complex"/>
    <property type="evidence" value="ECO:0007669"/>
    <property type="project" value="TreeGrafter"/>
</dbReference>
<dbReference type="Proteomes" id="UP000054632">
    <property type="component" value="Unassembled WGS sequence"/>
</dbReference>
<evidence type="ECO:0000313" key="9">
    <source>
        <dbReference type="Proteomes" id="UP000054632"/>
    </source>
</evidence>
<dbReference type="AlphaFoldDB" id="A0A0V1ETG4"/>
<dbReference type="InterPro" id="IPR007257">
    <property type="entry name" value="GINS_Psf2"/>
</dbReference>
<dbReference type="CDD" id="cd11712">
    <property type="entry name" value="GINS_A_psf2"/>
    <property type="match status" value="1"/>
</dbReference>
<dbReference type="GO" id="GO:0006260">
    <property type="term" value="P:DNA replication"/>
    <property type="evidence" value="ECO:0007669"/>
    <property type="project" value="UniProtKB-KW"/>
</dbReference>
<dbReference type="GO" id="GO:0000727">
    <property type="term" value="P:double-strand break repair via break-induced replication"/>
    <property type="evidence" value="ECO:0007669"/>
    <property type="project" value="TreeGrafter"/>
</dbReference>
<dbReference type="InterPro" id="IPR056784">
    <property type="entry name" value="PSF2_N"/>
</dbReference>
<evidence type="ECO:0000259" key="7">
    <source>
        <dbReference type="Pfam" id="PF25005"/>
    </source>
</evidence>
<protein>
    <recommendedName>
        <fullName evidence="5">GINS complex subunit 2</fullName>
    </recommendedName>
</protein>
<dbReference type="PANTHER" id="PTHR12772:SF0">
    <property type="entry name" value="DNA REPLICATION COMPLEX GINS PROTEIN PSF2"/>
    <property type="match status" value="1"/>
</dbReference>
<dbReference type="InterPro" id="IPR036224">
    <property type="entry name" value="GINS_bundle-like_dom_sf"/>
</dbReference>
<dbReference type="EMBL" id="JYDR01000008">
    <property type="protein sequence ID" value="KRY77128.1"/>
    <property type="molecule type" value="Genomic_DNA"/>
</dbReference>
<dbReference type="SUPFAM" id="SSF158573">
    <property type="entry name" value="GINS helical bundle-like"/>
    <property type="match status" value="1"/>
</dbReference>
<reference evidence="8 9" key="1">
    <citation type="submission" date="2015-01" db="EMBL/GenBank/DDBJ databases">
        <title>Evolution of Trichinella species and genotypes.</title>
        <authorList>
            <person name="Korhonen P.K."/>
            <person name="Edoardo P."/>
            <person name="Giuseppe L.R."/>
            <person name="Gasser R.B."/>
        </authorList>
    </citation>
    <scope>NUCLEOTIDE SEQUENCE [LARGE SCALE GENOMIC DNA]</scope>
    <source>
        <strain evidence="8">ISS13</strain>
    </source>
</reference>
<dbReference type="Gene3D" id="3.40.5.50">
    <property type="match status" value="1"/>
</dbReference>
<keyword evidence="4" id="KW-0539">Nucleus</keyword>
<comment type="similarity">
    <text evidence="2">Belongs to the GINS2/PSF2 family.</text>
</comment>
<dbReference type="Gene3D" id="1.20.58.1020">
    <property type="match status" value="1"/>
</dbReference>
<gene>
    <name evidence="8" type="primary">Gins2</name>
    <name evidence="8" type="ORF">T4A_7677</name>
</gene>
<feature type="domain" description="DNA replication complex GINS protein PSF2 N-terminal" evidence="7">
    <location>
        <begin position="3"/>
        <end position="61"/>
    </location>
</feature>
<dbReference type="Pfam" id="PF25005">
    <property type="entry name" value="PSF2_N"/>
    <property type="match status" value="1"/>
</dbReference>
<dbReference type="CDD" id="cd21694">
    <property type="entry name" value="GINS_B_Psf2"/>
    <property type="match status" value="1"/>
</dbReference>
<dbReference type="InterPro" id="IPR021151">
    <property type="entry name" value="GINS_A"/>
</dbReference>
<evidence type="ECO:0000259" key="6">
    <source>
        <dbReference type="Pfam" id="PF05916"/>
    </source>
</evidence>
<evidence type="ECO:0000256" key="2">
    <source>
        <dbReference type="ARBA" id="ARBA00010565"/>
    </source>
</evidence>
<dbReference type="SUPFAM" id="SSF160059">
    <property type="entry name" value="PriA/YqbF domain"/>
    <property type="match status" value="1"/>
</dbReference>
<feature type="domain" description="GINS subunit" evidence="6">
    <location>
        <begin position="65"/>
        <end position="162"/>
    </location>
</feature>
<comment type="subcellular location">
    <subcellularLocation>
        <location evidence="1">Nucleus</location>
    </subcellularLocation>
</comment>
<dbReference type="PANTHER" id="PTHR12772">
    <property type="entry name" value="DNA REPLICATION COMPLEX GINS PROTEIN PSF2"/>
    <property type="match status" value="1"/>
</dbReference>
<keyword evidence="3" id="KW-0235">DNA replication</keyword>